<dbReference type="Proteomes" id="UP000241868">
    <property type="component" value="Unassembled WGS sequence"/>
</dbReference>
<dbReference type="InterPro" id="IPR022383">
    <property type="entry name" value="Lactate/malate_DH_C"/>
</dbReference>
<dbReference type="InterPro" id="IPR015955">
    <property type="entry name" value="Lactate_DH/Glyco_Ohase_4_C"/>
</dbReference>
<comment type="caution">
    <text evidence="13">The sequence shown here is derived from an EMBL/GenBank/DDBJ whole genome shotgun (WGS) entry which is preliminary data.</text>
</comment>
<feature type="binding site" evidence="8">
    <location>
        <position position="165"/>
    </location>
    <ligand>
        <name>beta-D-fructose 1,6-bisphosphate</name>
        <dbReference type="ChEBI" id="CHEBI:32966"/>
        <note>allosteric activator</note>
    </ligand>
</feature>
<gene>
    <name evidence="8" type="primary">ldh</name>
    <name evidence="13" type="ORF">C7N83_10380</name>
</gene>
<dbReference type="UniPathway" id="UPA00554">
    <property type="reaction ID" value="UER00611"/>
</dbReference>
<dbReference type="InterPro" id="IPR011304">
    <property type="entry name" value="L-lactate_DH"/>
</dbReference>
<evidence type="ECO:0000256" key="4">
    <source>
        <dbReference type="ARBA" id="ARBA00012967"/>
    </source>
</evidence>
<dbReference type="GO" id="GO:0006096">
    <property type="term" value="P:glycolytic process"/>
    <property type="evidence" value="ECO:0007669"/>
    <property type="project" value="UniProtKB-UniRule"/>
</dbReference>
<feature type="binding site" evidence="8">
    <location>
        <position position="12"/>
    </location>
    <ligand>
        <name>NAD(+)</name>
        <dbReference type="ChEBI" id="CHEBI:57540"/>
    </ligand>
</feature>
<comment type="activity regulation">
    <text evidence="8">Allosterically activated by fructose 1,6-bisphosphate (FBP).</text>
</comment>
<feature type="active site" description="Proton acceptor" evidence="8 9">
    <location>
        <position position="172"/>
    </location>
</feature>
<comment type="subcellular location">
    <subcellularLocation>
        <location evidence="8">Cytoplasm</location>
    </subcellularLocation>
</comment>
<feature type="binding site" evidence="8">
    <location>
        <begin position="145"/>
        <end position="148"/>
    </location>
    <ligand>
        <name>substrate</name>
    </ligand>
</feature>
<feature type="binding site" evidence="8">
    <location>
        <begin position="118"/>
        <end position="121"/>
    </location>
    <ligand>
        <name>substrate</name>
    </ligand>
</feature>
<feature type="binding site" evidence="8">
    <location>
        <begin position="116"/>
        <end position="118"/>
    </location>
    <ligand>
        <name>NAD(+)</name>
        <dbReference type="ChEBI" id="CHEBI:57540"/>
    </ligand>
</feature>
<dbReference type="EC" id="1.1.1.27" evidence="4 8"/>
<dbReference type="Gene3D" id="3.90.110.10">
    <property type="entry name" value="Lactate dehydrogenase/glycoside hydrolase, family 4, C-terminal"/>
    <property type="match status" value="1"/>
</dbReference>
<comment type="pathway">
    <text evidence="2 8">Fermentation; pyruvate fermentation to lactate; (S)-lactate from pyruvate: step 1/1.</text>
</comment>
<dbReference type="RefSeq" id="WP_106742520.1">
    <property type="nucleotide sequence ID" value="NZ_PXYY01000076.1"/>
</dbReference>
<dbReference type="PANTHER" id="PTHR43128">
    <property type="entry name" value="L-2-HYDROXYCARBOXYLATE DEHYDROGENASE (NAD(P)(+))"/>
    <property type="match status" value="1"/>
</dbReference>
<feature type="binding site" evidence="10">
    <location>
        <begin position="8"/>
        <end position="13"/>
    </location>
    <ligand>
        <name>NAD(+)</name>
        <dbReference type="ChEBI" id="CHEBI:57540"/>
    </ligand>
</feature>
<dbReference type="SUPFAM" id="SSF51735">
    <property type="entry name" value="NAD(P)-binding Rossmann-fold domains"/>
    <property type="match status" value="1"/>
</dbReference>
<comment type="function">
    <text evidence="1">Catalyzes the reversible oxidation of malate to oxaloacetate.</text>
</comment>
<dbReference type="PIRSF" id="PIRSF000102">
    <property type="entry name" value="Lac_mal_DH"/>
    <property type="match status" value="1"/>
</dbReference>
<dbReference type="NCBIfam" id="TIGR01771">
    <property type="entry name" value="L-LDH-NAD"/>
    <property type="match status" value="1"/>
</dbReference>
<evidence type="ECO:0000259" key="11">
    <source>
        <dbReference type="Pfam" id="PF00056"/>
    </source>
</evidence>
<evidence type="ECO:0000256" key="10">
    <source>
        <dbReference type="PIRSR" id="PIRSR000102-3"/>
    </source>
</evidence>
<dbReference type="SUPFAM" id="SSF56327">
    <property type="entry name" value="LDH C-terminal domain-like"/>
    <property type="match status" value="1"/>
</dbReference>
<evidence type="ECO:0000256" key="6">
    <source>
        <dbReference type="ARBA" id="ARBA00023027"/>
    </source>
</evidence>
<feature type="domain" description="Lactate/malate dehydrogenase N-terminal" evidence="11">
    <location>
        <begin position="3"/>
        <end position="135"/>
    </location>
</feature>
<feature type="binding site" evidence="8">
    <location>
        <position position="80"/>
    </location>
    <ligand>
        <name>substrate</name>
    </ligand>
</feature>
<dbReference type="Pfam" id="PF02866">
    <property type="entry name" value="Ldh_1_C"/>
    <property type="match status" value="1"/>
</dbReference>
<evidence type="ECO:0000256" key="1">
    <source>
        <dbReference type="ARBA" id="ARBA00003966"/>
    </source>
</evidence>
<feature type="binding site" evidence="10">
    <location>
        <position position="93"/>
    </location>
    <ligand>
        <name>NAD(+)</name>
        <dbReference type="ChEBI" id="CHEBI:57540"/>
    </ligand>
</feature>
<feature type="binding site" evidence="8">
    <location>
        <position position="140"/>
    </location>
    <ligand>
        <name>NAD(+)</name>
        <dbReference type="ChEBI" id="CHEBI:57540"/>
    </ligand>
</feature>
<comment type="function">
    <text evidence="8">Catalyzes the conversion of lactate to pyruvate.</text>
</comment>
<feature type="binding site" evidence="8">
    <location>
        <position position="38"/>
    </location>
    <ligand>
        <name>NAD(+)</name>
        <dbReference type="ChEBI" id="CHEBI:57540"/>
    </ligand>
</feature>
<evidence type="ECO:0000259" key="12">
    <source>
        <dbReference type="Pfam" id="PF02866"/>
    </source>
</evidence>
<protein>
    <recommendedName>
        <fullName evidence="4 8">L-lactate dehydrogenase</fullName>
        <shortName evidence="8">L-LDH</shortName>
        <ecNumber evidence="4 8">1.1.1.27</ecNumber>
    </recommendedName>
</protein>
<feature type="domain" description="Lactate/malate dehydrogenase C-terminal" evidence="12">
    <location>
        <begin position="142"/>
        <end position="300"/>
    </location>
</feature>
<evidence type="ECO:0000256" key="7">
    <source>
        <dbReference type="ARBA" id="ARBA00049258"/>
    </source>
</evidence>
<evidence type="ECO:0000256" key="5">
    <source>
        <dbReference type="ARBA" id="ARBA00023002"/>
    </source>
</evidence>
<keyword evidence="8" id="KW-0963">Cytoplasm</keyword>
<feature type="binding site" evidence="8">
    <location>
        <begin position="77"/>
        <end position="78"/>
    </location>
    <ligand>
        <name>NAD(+)</name>
        <dbReference type="ChEBI" id="CHEBI:57540"/>
    </ligand>
</feature>
<comment type="catalytic activity">
    <reaction evidence="7 8">
        <text>(S)-lactate + NAD(+) = pyruvate + NADH + H(+)</text>
        <dbReference type="Rhea" id="RHEA:23444"/>
        <dbReference type="ChEBI" id="CHEBI:15361"/>
        <dbReference type="ChEBI" id="CHEBI:15378"/>
        <dbReference type="ChEBI" id="CHEBI:16651"/>
        <dbReference type="ChEBI" id="CHEBI:57540"/>
        <dbReference type="ChEBI" id="CHEBI:57945"/>
        <dbReference type="EC" id="1.1.1.27"/>
    </reaction>
</comment>
<reference evidence="13 14" key="1">
    <citation type="submission" date="2018-03" db="EMBL/GenBank/DDBJ databases">
        <title>Neisseria weixii sp. nov., isolated from the intestinal contents of Tibetan Plateau pika (Ochotona curzoniae) in Yushu, Qinghai Province, China.</title>
        <authorList>
            <person name="Gui Z."/>
        </authorList>
    </citation>
    <scope>NUCLEOTIDE SEQUENCE [LARGE SCALE GENOMIC DNA]</scope>
    <source>
        <strain evidence="13 14">ATCC 51483</strain>
    </source>
</reference>
<dbReference type="OrthoDB" id="9802969at2"/>
<organism evidence="13 14">
    <name type="scientific">Neisseria iguanae</name>
    <dbReference type="NCBI Taxonomy" id="90242"/>
    <lineage>
        <taxon>Bacteria</taxon>
        <taxon>Pseudomonadati</taxon>
        <taxon>Pseudomonadota</taxon>
        <taxon>Betaproteobacteria</taxon>
        <taxon>Neisseriales</taxon>
        <taxon>Neisseriaceae</taxon>
        <taxon>Neisseria</taxon>
    </lineage>
</organism>
<dbReference type="GO" id="GO:0004459">
    <property type="term" value="F:L-lactate dehydrogenase (NAD+) activity"/>
    <property type="evidence" value="ECO:0007669"/>
    <property type="project" value="UniProtKB-UniRule"/>
</dbReference>
<evidence type="ECO:0000256" key="2">
    <source>
        <dbReference type="ARBA" id="ARBA00004843"/>
    </source>
</evidence>
<dbReference type="InterPro" id="IPR001236">
    <property type="entry name" value="Lactate/malate_DH_N"/>
</dbReference>
<dbReference type="Pfam" id="PF00056">
    <property type="entry name" value="Ldh_1_N"/>
    <property type="match status" value="1"/>
</dbReference>
<feature type="binding site" evidence="8">
    <location>
        <position position="227"/>
    </location>
    <ligand>
        <name>substrate</name>
    </ligand>
</feature>
<keyword evidence="8" id="KW-0021">Allosteric enzyme</keyword>
<proteinExistence type="inferred from homology"/>
<dbReference type="PROSITE" id="PS00064">
    <property type="entry name" value="L_LDH"/>
    <property type="match status" value="1"/>
</dbReference>
<evidence type="ECO:0000256" key="8">
    <source>
        <dbReference type="HAMAP-Rule" id="MF_00488"/>
    </source>
</evidence>
<name>A0A2P7TYH1_9NEIS</name>
<comment type="subunit">
    <text evidence="8">Homotetramer.</text>
</comment>
<keyword evidence="5 8" id="KW-0560">Oxidoreductase</keyword>
<keyword evidence="14" id="KW-1185">Reference proteome</keyword>
<evidence type="ECO:0000256" key="3">
    <source>
        <dbReference type="ARBA" id="ARBA00006054"/>
    </source>
</evidence>
<sequence length="311" mass="32435">MAKVSVIGTGFVGASSAFAIALQGVCSDLLLVDANPERARAEAADISHGAAVANGVRVHSGDYQDIAGSQVVVIAAGVNQKPGESRLALLSRNASIFQDVLPRLCAVAADAVVVVATNPVDIMTDVTRALHPNPQRVLGTGTVLDTARFRDLLGRESGISPRYIHANVLGEHGDSSVLCWQYAQVAGLSFAQYLATIGKTWTAQDAARVEEKVRGAAATIIAGKQATYYGIGAAVAKIVEAVLKDSRAVMTVSGASDFGVSLALPNVVGRDGILHTITPSLSKEEKSKLERSAEILRTSQKGLLENGKLLV</sequence>
<dbReference type="InterPro" id="IPR001557">
    <property type="entry name" value="L-lactate/malate_DH"/>
</dbReference>
<dbReference type="GO" id="GO:0005737">
    <property type="term" value="C:cytoplasm"/>
    <property type="evidence" value="ECO:0007669"/>
    <property type="project" value="UniProtKB-SubCell"/>
</dbReference>
<evidence type="ECO:0000313" key="13">
    <source>
        <dbReference type="EMBL" id="PSJ79745.1"/>
    </source>
</evidence>
<feature type="binding site" evidence="8">
    <location>
        <position position="150"/>
    </location>
    <ligand>
        <name>beta-D-fructose 1,6-bisphosphate</name>
        <dbReference type="ChEBI" id="CHEBI:32966"/>
        <note>allosteric activator</note>
    </ligand>
</feature>
<dbReference type="GO" id="GO:0006089">
    <property type="term" value="P:lactate metabolic process"/>
    <property type="evidence" value="ECO:0007669"/>
    <property type="project" value="TreeGrafter"/>
</dbReference>
<dbReference type="PANTHER" id="PTHR43128:SF16">
    <property type="entry name" value="L-LACTATE DEHYDROGENASE"/>
    <property type="match status" value="1"/>
</dbReference>
<evidence type="ECO:0000313" key="14">
    <source>
        <dbReference type="Proteomes" id="UP000241868"/>
    </source>
</evidence>
<evidence type="ECO:0000256" key="9">
    <source>
        <dbReference type="PIRSR" id="PIRSR000102-1"/>
    </source>
</evidence>
<comment type="similarity">
    <text evidence="3 8">Belongs to the LDH/MDH superfamily. LDH family.</text>
</comment>
<feature type="binding site" evidence="8">
    <location>
        <position position="63"/>
    </location>
    <ligand>
        <name>NAD(+)</name>
        <dbReference type="ChEBI" id="CHEBI:57540"/>
    </ligand>
</feature>
<keyword evidence="6 8" id="KW-0520">NAD</keyword>
<dbReference type="InterPro" id="IPR036291">
    <property type="entry name" value="NAD(P)-bd_dom_sf"/>
</dbReference>
<dbReference type="PRINTS" id="PR00086">
    <property type="entry name" value="LLDHDRGNASE"/>
</dbReference>
<dbReference type="EMBL" id="PXYY01000076">
    <property type="protein sequence ID" value="PSJ79745.1"/>
    <property type="molecule type" value="Genomic_DNA"/>
</dbReference>
<feature type="binding site" evidence="8 10">
    <location>
        <position position="33"/>
    </location>
    <ligand>
        <name>NAD(+)</name>
        <dbReference type="ChEBI" id="CHEBI:57540"/>
    </ligand>
</feature>
<dbReference type="HAMAP" id="MF_00488">
    <property type="entry name" value="Lactate_dehydrog"/>
    <property type="match status" value="1"/>
</dbReference>
<comment type="caution">
    <text evidence="8">Lacks conserved residue(s) required for the propagation of feature annotation.</text>
</comment>
<feature type="binding site" evidence="8">
    <location>
        <position position="86"/>
    </location>
    <ligand>
        <name>substrate</name>
    </ligand>
</feature>
<dbReference type="Gene3D" id="3.40.50.720">
    <property type="entry name" value="NAD(P)-binding Rossmann-like Domain"/>
    <property type="match status" value="1"/>
</dbReference>
<dbReference type="AlphaFoldDB" id="A0A2P7TYH1"/>
<dbReference type="InterPro" id="IPR018177">
    <property type="entry name" value="L-lactate_DH_AS"/>
</dbReference>
<accession>A0A2P7TYH1</accession>